<comment type="caution">
    <text evidence="11">The sequence shown here is derived from an EMBL/GenBank/DDBJ whole genome shotgun (WGS) entry which is preliminary data.</text>
</comment>
<dbReference type="PANTHER" id="PTHR12592">
    <property type="entry name" value="ATP-DEPENDENT (S)-NAD(P)H-HYDRATE DEHYDRATASE FAMILY MEMBER"/>
    <property type="match status" value="1"/>
</dbReference>
<organism evidence="11 12">
    <name type="scientific">Anaerococcus octavius</name>
    <dbReference type="NCBI Taxonomy" id="54007"/>
    <lineage>
        <taxon>Bacteria</taxon>
        <taxon>Bacillati</taxon>
        <taxon>Bacillota</taxon>
        <taxon>Tissierellia</taxon>
        <taxon>Tissierellales</taxon>
        <taxon>Peptoniphilaceae</taxon>
        <taxon>Anaerococcus</taxon>
    </lineage>
</organism>
<feature type="binding site" evidence="9">
    <location>
        <begin position="306"/>
        <end position="310"/>
    </location>
    <ligand>
        <name>AMP</name>
        <dbReference type="ChEBI" id="CHEBI:456215"/>
    </ligand>
</feature>
<keyword evidence="12" id="KW-1185">Reference proteome</keyword>
<dbReference type="NCBIfam" id="TIGR00196">
    <property type="entry name" value="yjeF_cterm"/>
    <property type="match status" value="1"/>
</dbReference>
<evidence type="ECO:0000256" key="8">
    <source>
        <dbReference type="ARBA" id="ARBA00023239"/>
    </source>
</evidence>
<feature type="binding site" evidence="9">
    <location>
        <position position="334"/>
    </location>
    <ligand>
        <name>AMP</name>
        <dbReference type="ChEBI" id="CHEBI:456215"/>
    </ligand>
</feature>
<dbReference type="PROSITE" id="PS51383">
    <property type="entry name" value="YJEF_C_3"/>
    <property type="match status" value="1"/>
</dbReference>
<evidence type="ECO:0000313" key="11">
    <source>
        <dbReference type="EMBL" id="PKZ16988.1"/>
    </source>
</evidence>
<gene>
    <name evidence="9" type="primary">nnrD</name>
    <name evidence="11" type="ORF">CYJ34_04145</name>
</gene>
<dbReference type="EMBL" id="PKGS01000002">
    <property type="protein sequence ID" value="PKZ16988.1"/>
    <property type="molecule type" value="Genomic_DNA"/>
</dbReference>
<comment type="cofactor">
    <cofactor evidence="9">
        <name>Mg(2+)</name>
        <dbReference type="ChEBI" id="CHEBI:18420"/>
    </cofactor>
</comment>
<comment type="function">
    <text evidence="9">Catalyzes the dehydration of the S-form of NAD(P)HX at the expense of ADP, which is converted to AMP. Together with NAD(P)HX epimerase, which catalyzes the epimerization of the S- and R-forms, the enzyme allows the repair of both epimers of NAD(P)HX, a damaged form of NAD(P)H that is a result of enzymatic or heat-dependent hydration.</text>
</comment>
<evidence type="ECO:0000256" key="2">
    <source>
        <dbReference type="ARBA" id="ARBA00022723"/>
    </source>
</evidence>
<dbReference type="InterPro" id="IPR008278">
    <property type="entry name" value="4-PPantetheinyl_Trfase_dom"/>
</dbReference>
<dbReference type="SUPFAM" id="SSF56214">
    <property type="entry name" value="4'-phosphopantetheinyl transferase"/>
    <property type="match status" value="1"/>
</dbReference>
<proteinExistence type="inferred from homology"/>
<dbReference type="NCBIfam" id="TIGR00556">
    <property type="entry name" value="pantethn_trn"/>
    <property type="match status" value="1"/>
</dbReference>
<evidence type="ECO:0000259" key="10">
    <source>
        <dbReference type="PROSITE" id="PS51383"/>
    </source>
</evidence>
<reference evidence="11 12" key="1">
    <citation type="submission" date="2017-12" db="EMBL/GenBank/DDBJ databases">
        <title>Phylogenetic diversity of female urinary microbiome.</title>
        <authorList>
            <person name="Thomas-White K."/>
            <person name="Wolfe A.J."/>
        </authorList>
    </citation>
    <scope>NUCLEOTIDE SEQUENCE [LARGE SCALE GENOMIC DNA]</scope>
    <source>
        <strain evidence="11 12">UMB0119</strain>
    </source>
</reference>
<keyword evidence="8 9" id="KW-0456">Lyase</keyword>
<dbReference type="EC" id="4.2.1.136" evidence="9"/>
<dbReference type="GO" id="GO:0005524">
    <property type="term" value="F:ATP binding"/>
    <property type="evidence" value="ECO:0007669"/>
    <property type="project" value="UniProtKB-KW"/>
</dbReference>
<dbReference type="Gene3D" id="3.40.1190.20">
    <property type="match status" value="1"/>
</dbReference>
<comment type="similarity">
    <text evidence="9">Belongs to the NnrD/CARKD family.</text>
</comment>
<dbReference type="HAMAP" id="MF_01965">
    <property type="entry name" value="NADHX_dehydratase"/>
    <property type="match status" value="1"/>
</dbReference>
<dbReference type="GO" id="GO:0052855">
    <property type="term" value="F:ADP-dependent NAD(P)H-hydrate dehydratase activity"/>
    <property type="evidence" value="ECO:0007669"/>
    <property type="project" value="UniProtKB-UniRule"/>
</dbReference>
<comment type="catalytic activity">
    <reaction evidence="9">
        <text>(6S)-NADPHX + ADP = AMP + phosphate + NADPH + H(+)</text>
        <dbReference type="Rhea" id="RHEA:32235"/>
        <dbReference type="ChEBI" id="CHEBI:15378"/>
        <dbReference type="ChEBI" id="CHEBI:43474"/>
        <dbReference type="ChEBI" id="CHEBI:57783"/>
        <dbReference type="ChEBI" id="CHEBI:64076"/>
        <dbReference type="ChEBI" id="CHEBI:456215"/>
        <dbReference type="ChEBI" id="CHEBI:456216"/>
        <dbReference type="EC" id="4.2.1.136"/>
    </reaction>
</comment>
<dbReference type="GO" id="GO:0006633">
    <property type="term" value="P:fatty acid biosynthetic process"/>
    <property type="evidence" value="ECO:0007669"/>
    <property type="project" value="InterPro"/>
</dbReference>
<name>A0A2I1MA54_9FIRM</name>
<comment type="subunit">
    <text evidence="9">Homotetramer.</text>
</comment>
<evidence type="ECO:0000256" key="4">
    <source>
        <dbReference type="ARBA" id="ARBA00022840"/>
    </source>
</evidence>
<feature type="domain" description="YjeF C-terminal" evidence="10">
    <location>
        <begin position="114"/>
        <end position="393"/>
    </location>
</feature>
<dbReference type="SUPFAM" id="SSF53613">
    <property type="entry name" value="Ribokinase-like"/>
    <property type="match status" value="1"/>
</dbReference>
<dbReference type="InterPro" id="IPR029056">
    <property type="entry name" value="Ribokinase-like"/>
</dbReference>
<dbReference type="Pfam" id="PF01256">
    <property type="entry name" value="Carb_kinase"/>
    <property type="match status" value="1"/>
</dbReference>
<evidence type="ECO:0000313" key="12">
    <source>
        <dbReference type="Proteomes" id="UP000234335"/>
    </source>
</evidence>
<dbReference type="GO" id="GO:0046496">
    <property type="term" value="P:nicotinamide nucleotide metabolic process"/>
    <property type="evidence" value="ECO:0007669"/>
    <property type="project" value="UniProtKB-UniRule"/>
</dbReference>
<comment type="caution">
    <text evidence="9">Lacks conserved residue(s) required for the propagation of feature annotation.</text>
</comment>
<comment type="catalytic activity">
    <reaction evidence="9">
        <text>(6S)-NADHX + ADP = AMP + phosphate + NADH + H(+)</text>
        <dbReference type="Rhea" id="RHEA:32223"/>
        <dbReference type="ChEBI" id="CHEBI:15378"/>
        <dbReference type="ChEBI" id="CHEBI:43474"/>
        <dbReference type="ChEBI" id="CHEBI:57945"/>
        <dbReference type="ChEBI" id="CHEBI:64074"/>
        <dbReference type="ChEBI" id="CHEBI:456215"/>
        <dbReference type="ChEBI" id="CHEBI:456216"/>
        <dbReference type="EC" id="4.2.1.136"/>
    </reaction>
</comment>
<dbReference type="GO" id="GO:0110051">
    <property type="term" value="P:metabolite repair"/>
    <property type="evidence" value="ECO:0007669"/>
    <property type="project" value="TreeGrafter"/>
</dbReference>
<evidence type="ECO:0000256" key="3">
    <source>
        <dbReference type="ARBA" id="ARBA00022741"/>
    </source>
</evidence>
<dbReference type="RefSeq" id="WP_101540087.1">
    <property type="nucleotide sequence ID" value="NZ_PKGS01000002.1"/>
</dbReference>
<dbReference type="GO" id="GO:0008897">
    <property type="term" value="F:holo-[acyl-carrier-protein] synthase activity"/>
    <property type="evidence" value="ECO:0007669"/>
    <property type="project" value="InterPro"/>
</dbReference>
<keyword evidence="7 9" id="KW-0520">NAD</keyword>
<dbReference type="InterPro" id="IPR037143">
    <property type="entry name" value="4-PPantetheinyl_Trfase_dom_sf"/>
</dbReference>
<feature type="binding site" evidence="9">
    <location>
        <position position="269"/>
    </location>
    <ligand>
        <name>(6S)-NADPHX</name>
        <dbReference type="ChEBI" id="CHEBI:64076"/>
    </ligand>
</feature>
<dbReference type="AlphaFoldDB" id="A0A2I1MA54"/>
<feature type="binding site" evidence="9">
    <location>
        <position position="219"/>
    </location>
    <ligand>
        <name>(6S)-NADPHX</name>
        <dbReference type="ChEBI" id="CHEBI:64076"/>
    </ligand>
</feature>
<dbReference type="Proteomes" id="UP000234335">
    <property type="component" value="Unassembled WGS sequence"/>
</dbReference>
<dbReference type="PANTHER" id="PTHR12592:SF0">
    <property type="entry name" value="ATP-DEPENDENT (S)-NAD(P)H-HYDRATE DEHYDRATASE"/>
    <property type="match status" value="1"/>
</dbReference>
<evidence type="ECO:0000256" key="7">
    <source>
        <dbReference type="ARBA" id="ARBA00023027"/>
    </source>
</evidence>
<keyword evidence="6 9" id="KW-0521">NADP</keyword>
<keyword evidence="5" id="KW-0460">Magnesium</keyword>
<keyword evidence="4 9" id="KW-0067">ATP-binding</keyword>
<sequence>MIGIDIVDIENFSKKANEDFLKKIFTENEFSYAFNKKNNMQSFAGIFAAKEAVIKACGLNLAYIIRKKVEIRHENTEPTAYLNDKIINGHISISHDGKYAISICEIKENNSMNIDKDIKKLMPTRRSDSHKGDYGRIAILGGSKGMAGSVYMSSLSTMKTGAGMCFILAPKSISNILQIKANEQIINEIDCENFYYSDKILNQILKLLEEKDILVIGPGMGKGKDLNKLIASIIDKTDLDILIDADGLNAISQDLTILDSKNNIIITPHLAEFARLTDLSIDKIKSDEENIARNFAKKYKLVLVLKSNHTIVTDGEHFYKNNIGNPGMATAGSGDVLTGIIAALSKRMDSYEASILGVYIHSLAGDIASKKLGEDSIMATDIISSLPEAIKILR</sequence>
<accession>A0A2I1MA54</accession>
<keyword evidence="2" id="KW-0479">Metal-binding</keyword>
<evidence type="ECO:0000256" key="9">
    <source>
        <dbReference type="HAMAP-Rule" id="MF_01965"/>
    </source>
</evidence>
<dbReference type="Pfam" id="PF01648">
    <property type="entry name" value="ACPS"/>
    <property type="match status" value="1"/>
</dbReference>
<dbReference type="Gene3D" id="3.90.470.20">
    <property type="entry name" value="4'-phosphopantetheinyl transferase domain"/>
    <property type="match status" value="1"/>
</dbReference>
<dbReference type="GO" id="GO:0000287">
    <property type="term" value="F:magnesium ion binding"/>
    <property type="evidence" value="ECO:0007669"/>
    <property type="project" value="InterPro"/>
</dbReference>
<dbReference type="InterPro" id="IPR017953">
    <property type="entry name" value="Carbohydrate_kinase_pred_CS"/>
</dbReference>
<dbReference type="CDD" id="cd01171">
    <property type="entry name" value="YXKO-related"/>
    <property type="match status" value="1"/>
</dbReference>
<feature type="binding site" evidence="9">
    <location>
        <position position="335"/>
    </location>
    <ligand>
        <name>(6S)-NADPHX</name>
        <dbReference type="ChEBI" id="CHEBI:64076"/>
    </ligand>
</feature>
<dbReference type="InterPro" id="IPR004568">
    <property type="entry name" value="Ppantetheine-prot_Trfase_dom"/>
</dbReference>
<dbReference type="PROSITE" id="PS01050">
    <property type="entry name" value="YJEF_C_2"/>
    <property type="match status" value="1"/>
</dbReference>
<protein>
    <recommendedName>
        <fullName evidence="9">ADP-dependent (S)-NAD(P)H-hydrate dehydratase</fullName>
        <ecNumber evidence="9">4.2.1.136</ecNumber>
    </recommendedName>
    <alternativeName>
        <fullName evidence="9">ADP-dependent NAD(P)HX dehydratase</fullName>
    </alternativeName>
</protein>
<evidence type="ECO:0000256" key="6">
    <source>
        <dbReference type="ARBA" id="ARBA00022857"/>
    </source>
</evidence>
<evidence type="ECO:0000256" key="5">
    <source>
        <dbReference type="ARBA" id="ARBA00022842"/>
    </source>
</evidence>
<dbReference type="GO" id="GO:0052856">
    <property type="term" value="F:NAD(P)HX epimerase activity"/>
    <property type="evidence" value="ECO:0007669"/>
    <property type="project" value="TreeGrafter"/>
</dbReference>
<dbReference type="InterPro" id="IPR000631">
    <property type="entry name" value="CARKD"/>
</dbReference>
<keyword evidence="3 9" id="KW-0547">Nucleotide-binding</keyword>
<evidence type="ECO:0000256" key="1">
    <source>
        <dbReference type="ARBA" id="ARBA00022679"/>
    </source>
</evidence>
<keyword evidence="1" id="KW-0808">Transferase</keyword>